<reference evidence="1" key="1">
    <citation type="journal article" date="2021" name="Nat. Commun.">
        <title>Genetic determinants of endophytism in the Arabidopsis root mycobiome.</title>
        <authorList>
            <person name="Mesny F."/>
            <person name="Miyauchi S."/>
            <person name="Thiergart T."/>
            <person name="Pickel B."/>
            <person name="Atanasova L."/>
            <person name="Karlsson M."/>
            <person name="Huettel B."/>
            <person name="Barry K.W."/>
            <person name="Haridas S."/>
            <person name="Chen C."/>
            <person name="Bauer D."/>
            <person name="Andreopoulos W."/>
            <person name="Pangilinan J."/>
            <person name="LaButti K."/>
            <person name="Riley R."/>
            <person name="Lipzen A."/>
            <person name="Clum A."/>
            <person name="Drula E."/>
            <person name="Henrissat B."/>
            <person name="Kohler A."/>
            <person name="Grigoriev I.V."/>
            <person name="Martin F.M."/>
            <person name="Hacquard S."/>
        </authorList>
    </citation>
    <scope>NUCLEOTIDE SEQUENCE</scope>
    <source>
        <strain evidence="1">MPI-CAGE-AT-0023</strain>
    </source>
</reference>
<evidence type="ECO:0000313" key="2">
    <source>
        <dbReference type="Proteomes" id="UP000720189"/>
    </source>
</evidence>
<dbReference type="GeneID" id="70221148"/>
<dbReference type="AlphaFoldDB" id="A0A9P9KW67"/>
<gene>
    <name evidence="1" type="ORF">BKA55DRAFT_549281</name>
</gene>
<comment type="caution">
    <text evidence="1">The sequence shown here is derived from an EMBL/GenBank/DDBJ whole genome shotgun (WGS) entry which is preliminary data.</text>
</comment>
<dbReference type="Proteomes" id="UP000720189">
    <property type="component" value="Unassembled WGS sequence"/>
</dbReference>
<dbReference type="RefSeq" id="XP_046056437.1">
    <property type="nucleotide sequence ID" value="XM_046191194.1"/>
</dbReference>
<evidence type="ECO:0000313" key="1">
    <source>
        <dbReference type="EMBL" id="KAH7269669.1"/>
    </source>
</evidence>
<sequence length="59" mass="6669">MFDRVSRLFRISEWSRQIKLSHVPTVVSNSGQSECQSPGIRVSYQGGPGLEAVTFRSLW</sequence>
<name>A0A9P9KW67_FUSRE</name>
<dbReference type="EMBL" id="JAGMUX010000001">
    <property type="protein sequence ID" value="KAH7269669.1"/>
    <property type="molecule type" value="Genomic_DNA"/>
</dbReference>
<proteinExistence type="predicted"/>
<organism evidence="1 2">
    <name type="scientific">Fusarium redolens</name>
    <dbReference type="NCBI Taxonomy" id="48865"/>
    <lineage>
        <taxon>Eukaryota</taxon>
        <taxon>Fungi</taxon>
        <taxon>Dikarya</taxon>
        <taxon>Ascomycota</taxon>
        <taxon>Pezizomycotina</taxon>
        <taxon>Sordariomycetes</taxon>
        <taxon>Hypocreomycetidae</taxon>
        <taxon>Hypocreales</taxon>
        <taxon>Nectriaceae</taxon>
        <taxon>Fusarium</taxon>
        <taxon>Fusarium redolens species complex</taxon>
    </lineage>
</organism>
<keyword evidence="2" id="KW-1185">Reference proteome</keyword>
<accession>A0A9P9KW67</accession>
<protein>
    <submittedName>
        <fullName evidence="1">Uncharacterized protein</fullName>
    </submittedName>
</protein>